<keyword evidence="2" id="KW-1185">Reference proteome</keyword>
<sequence>MSRRPKLGLQGPVLAWQDPWAKEASDRLMRTGTGMVTPSQDPLPDTESYMAILKELGTEFYVHHMFPDLSGQAEMLNDMVRSGIEVCLGNEYGNINGPFVQGTNRYDVPDEAIITAANSGKLIGLLYDEPEHLQVNAGQYRKDGWFPHWTETEGLSLSQSEQRVITAVSDQVNHVRDLLKVNGLDGDSVPLISEHVFPIMFHTMARAGMTLCPKIMKESFQSLQLSTALGAAKQYARSMWICADLWGPDIGSWFTRTSGFPGHSPEEYESALMMGYYMAPTHLFTENVDALLAYDGSSFSKTEFGEIWARFVKDFVPKHPISWRHSDASPDIVLIHSDDSNYGQNARLYGNRSEERPEAVTSIFEAWHLLSHGSIPSHGSCLHIPGYNFPRHELKLRVPFEQFPLKQGADFITTEAIHPLFYPVHNVLVFDNTVQAEQIGDPKLIVVAGSRITEGTLHAVRKKAESGTTVIIGDWLLADKWRDSCTYGNGGVWLPVNSFLHENAHEAAAPFLGSQDCWMQKFGRTELRMYKKDSGGFTLDFEINSRT</sequence>
<dbReference type="EMBL" id="WTUZ01000040">
    <property type="protein sequence ID" value="MZQ86871.1"/>
    <property type="molecule type" value="Genomic_DNA"/>
</dbReference>
<reference evidence="1 2" key="1">
    <citation type="submission" date="2019-12" db="EMBL/GenBank/DDBJ databases">
        <title>Paenibacillus sp. nov. sp. isolated from soil.</title>
        <authorList>
            <person name="Kim J."/>
            <person name="Jeong S.E."/>
            <person name="Jung H.S."/>
            <person name="Jeon C.O."/>
        </authorList>
    </citation>
    <scope>NUCLEOTIDE SEQUENCE [LARGE SCALE GENOMIC DNA]</scope>
    <source>
        <strain evidence="1 2">5J-6</strain>
    </source>
</reference>
<proteinExistence type="predicted"/>
<comment type="caution">
    <text evidence="1">The sequence shown here is derived from an EMBL/GenBank/DDBJ whole genome shotgun (WGS) entry which is preliminary data.</text>
</comment>
<dbReference type="AlphaFoldDB" id="A0A6L8VB42"/>
<evidence type="ECO:0000313" key="1">
    <source>
        <dbReference type="EMBL" id="MZQ86871.1"/>
    </source>
</evidence>
<organism evidence="1 2">
    <name type="scientific">Paenibacillus silvestris</name>
    <dbReference type="NCBI Taxonomy" id="2606219"/>
    <lineage>
        <taxon>Bacteria</taxon>
        <taxon>Bacillati</taxon>
        <taxon>Bacillota</taxon>
        <taxon>Bacilli</taxon>
        <taxon>Bacillales</taxon>
        <taxon>Paenibacillaceae</taxon>
        <taxon>Paenibacillus</taxon>
    </lineage>
</organism>
<evidence type="ECO:0000313" key="2">
    <source>
        <dbReference type="Proteomes" id="UP000481087"/>
    </source>
</evidence>
<protein>
    <submittedName>
        <fullName evidence="1">Uncharacterized protein</fullName>
    </submittedName>
</protein>
<gene>
    <name evidence="1" type="ORF">GQF01_32655</name>
</gene>
<name>A0A6L8VB42_9BACL</name>
<accession>A0A6L8VB42</accession>
<dbReference type="Proteomes" id="UP000481087">
    <property type="component" value="Unassembled WGS sequence"/>
</dbReference>